<gene>
    <name evidence="2" type="ORF">S12H4_29089</name>
</gene>
<dbReference type="PROSITE" id="PS51554">
    <property type="entry name" value="PFL"/>
    <property type="match status" value="1"/>
</dbReference>
<dbReference type="PANTHER" id="PTHR43641">
    <property type="entry name" value="FORMATE ACETYLTRANSFERASE 3-RELATED"/>
    <property type="match status" value="1"/>
</dbReference>
<proteinExistence type="predicted"/>
<dbReference type="InterPro" id="IPR051215">
    <property type="entry name" value="GRE"/>
</dbReference>
<dbReference type="PANTHER" id="PTHR43641:SF2">
    <property type="entry name" value="DEHYDRATASE YBIW-RELATED"/>
    <property type="match status" value="1"/>
</dbReference>
<feature type="domain" description="PFL" evidence="1">
    <location>
        <begin position="25"/>
        <end position="214"/>
    </location>
</feature>
<dbReference type="SUPFAM" id="SSF51998">
    <property type="entry name" value="PFL-like glycyl radical enzymes"/>
    <property type="match status" value="1"/>
</dbReference>
<comment type="caution">
    <text evidence="2">The sequence shown here is derived from an EMBL/GenBank/DDBJ whole genome shotgun (WGS) entry which is preliminary data.</text>
</comment>
<organism evidence="2">
    <name type="scientific">marine sediment metagenome</name>
    <dbReference type="NCBI Taxonomy" id="412755"/>
    <lineage>
        <taxon>unclassified sequences</taxon>
        <taxon>metagenomes</taxon>
        <taxon>ecological metagenomes</taxon>
    </lineage>
</organism>
<accession>X1UQT7</accession>
<protein>
    <recommendedName>
        <fullName evidence="1">PFL domain-containing protein</fullName>
    </recommendedName>
</protein>
<dbReference type="InterPro" id="IPR004184">
    <property type="entry name" value="PFL_dom"/>
</dbReference>
<reference evidence="2" key="1">
    <citation type="journal article" date="2014" name="Front. Microbiol.">
        <title>High frequency of phylogenetically diverse reductive dehalogenase-homologous genes in deep subseafloor sedimentary metagenomes.</title>
        <authorList>
            <person name="Kawai M."/>
            <person name="Futagami T."/>
            <person name="Toyoda A."/>
            <person name="Takaki Y."/>
            <person name="Nishi S."/>
            <person name="Hori S."/>
            <person name="Arai W."/>
            <person name="Tsubouchi T."/>
            <person name="Morono Y."/>
            <person name="Uchiyama I."/>
            <person name="Ito T."/>
            <person name="Fujiyama A."/>
            <person name="Inagaki F."/>
            <person name="Takami H."/>
        </authorList>
    </citation>
    <scope>NUCLEOTIDE SEQUENCE</scope>
    <source>
        <strain evidence="2">Expedition CK06-06</strain>
    </source>
</reference>
<dbReference type="GO" id="GO:0005829">
    <property type="term" value="C:cytosol"/>
    <property type="evidence" value="ECO:0007669"/>
    <property type="project" value="TreeGrafter"/>
</dbReference>
<sequence>MPYEWGYGSTPRTANLRASLKWKAAVIKDFEDVYLGLAKCEFRYGEHIKVDMDRARLITESYKQTDGQPWVTRGSKAVLHLCENIPIFIKQGELIVGDPNSAPDELRWHPEISSHFMSDAVTNGGFSEMVTDVEREEIVSDICLFWKGLSVADRIKAILPRDLCSDVFEGLVTPIEAKLWEMGIVNPTYDYSALLKEGINARIEKAEYKLKELN</sequence>
<dbReference type="Pfam" id="PF02901">
    <property type="entry name" value="PFL-like"/>
    <property type="match status" value="1"/>
</dbReference>
<evidence type="ECO:0000313" key="2">
    <source>
        <dbReference type="EMBL" id="GAI94719.1"/>
    </source>
</evidence>
<dbReference type="EMBL" id="BARW01016752">
    <property type="protein sequence ID" value="GAI94719.1"/>
    <property type="molecule type" value="Genomic_DNA"/>
</dbReference>
<evidence type="ECO:0000259" key="1">
    <source>
        <dbReference type="PROSITE" id="PS51554"/>
    </source>
</evidence>
<dbReference type="Gene3D" id="3.20.70.20">
    <property type="match status" value="1"/>
</dbReference>
<dbReference type="AlphaFoldDB" id="X1UQT7"/>
<dbReference type="GO" id="GO:0003824">
    <property type="term" value="F:catalytic activity"/>
    <property type="evidence" value="ECO:0007669"/>
    <property type="project" value="InterPro"/>
</dbReference>
<name>X1UQT7_9ZZZZ</name>
<feature type="non-terminal residue" evidence="2">
    <location>
        <position position="214"/>
    </location>
</feature>